<evidence type="ECO:0000313" key="5">
    <source>
        <dbReference type="Proteomes" id="UP000051461"/>
    </source>
</evidence>
<dbReference type="SMART" id="SM00530">
    <property type="entry name" value="HTH_XRE"/>
    <property type="match status" value="1"/>
</dbReference>
<evidence type="ECO:0000256" key="2">
    <source>
        <dbReference type="SAM" id="Phobius"/>
    </source>
</evidence>
<feature type="transmembrane region" description="Helical" evidence="2">
    <location>
        <begin position="77"/>
        <end position="99"/>
    </location>
</feature>
<dbReference type="SUPFAM" id="SSF47413">
    <property type="entry name" value="lambda repressor-like DNA-binding domains"/>
    <property type="match status" value="1"/>
</dbReference>
<sequence length="177" mass="20033">MAIGDYLRQARLTKGMSQTTVAAALYVTRQTVSRWEQDQTLPNIYVLQDLSKLYGCSLEALIGKTQPMQPMKRHINWLALFGLIWFNLIVVLAVAGTAIGLLMGLWVTVVTFIASPFLAIGANVLFGQTSAWWQLLAALFLGALGGSLVRPAWRITTYTWQAWQHYVRYNRRTIYTY</sequence>
<evidence type="ECO:0000313" key="4">
    <source>
        <dbReference type="EMBL" id="KRK39622.1"/>
    </source>
</evidence>
<keyword evidence="2" id="KW-0472">Membrane</keyword>
<comment type="caution">
    <text evidence="4">The sequence shown here is derived from an EMBL/GenBank/DDBJ whole genome shotgun (WGS) entry which is preliminary data.</text>
</comment>
<dbReference type="PANTHER" id="PTHR46558">
    <property type="entry name" value="TRACRIPTIONAL REGULATORY PROTEIN-RELATED-RELATED"/>
    <property type="match status" value="1"/>
</dbReference>
<dbReference type="OrthoDB" id="4427456at2"/>
<dbReference type="PATRIC" id="fig|1423726.3.peg.2449"/>
<proteinExistence type="predicted"/>
<feature type="transmembrane region" description="Helical" evidence="2">
    <location>
        <begin position="133"/>
        <end position="153"/>
    </location>
</feature>
<accession>A0A0R1GZ68</accession>
<dbReference type="AlphaFoldDB" id="A0A0R1GZ68"/>
<dbReference type="RefSeq" id="WP_057904195.1">
    <property type="nucleotide sequence ID" value="NZ_AZDA01000041.1"/>
</dbReference>
<evidence type="ECO:0000256" key="1">
    <source>
        <dbReference type="ARBA" id="ARBA00023125"/>
    </source>
</evidence>
<keyword evidence="2" id="KW-0812">Transmembrane</keyword>
<dbReference type="InterPro" id="IPR001387">
    <property type="entry name" value="Cro/C1-type_HTH"/>
</dbReference>
<feature type="domain" description="HTH cro/C1-type" evidence="3">
    <location>
        <begin position="7"/>
        <end position="61"/>
    </location>
</feature>
<keyword evidence="5" id="KW-1185">Reference proteome</keyword>
<gene>
    <name evidence="4" type="ORF">FC07_GL002359</name>
</gene>
<keyword evidence="1" id="KW-0238">DNA-binding</keyword>
<name>A0A0R1GZ68_9LACO</name>
<protein>
    <recommendedName>
        <fullName evidence="3">HTH cro/C1-type domain-containing protein</fullName>
    </recommendedName>
</protein>
<dbReference type="Gene3D" id="1.10.260.40">
    <property type="entry name" value="lambda repressor-like DNA-binding domains"/>
    <property type="match status" value="1"/>
</dbReference>
<dbReference type="STRING" id="1423726.FC07_GL002359"/>
<dbReference type="InterPro" id="IPR010982">
    <property type="entry name" value="Lambda_DNA-bd_dom_sf"/>
</dbReference>
<reference evidence="4 5" key="1">
    <citation type="journal article" date="2015" name="Genome Announc.">
        <title>Expanding the biotechnology potential of lactobacilli through comparative genomics of 213 strains and associated genera.</title>
        <authorList>
            <person name="Sun Z."/>
            <person name="Harris H.M."/>
            <person name="McCann A."/>
            <person name="Guo C."/>
            <person name="Argimon S."/>
            <person name="Zhang W."/>
            <person name="Yang X."/>
            <person name="Jeffery I.B."/>
            <person name="Cooney J.C."/>
            <person name="Kagawa T.F."/>
            <person name="Liu W."/>
            <person name="Song Y."/>
            <person name="Salvetti E."/>
            <person name="Wrobel A."/>
            <person name="Rasinkangas P."/>
            <person name="Parkhill J."/>
            <person name="Rea M.C."/>
            <person name="O'Sullivan O."/>
            <person name="Ritari J."/>
            <person name="Douillard F.P."/>
            <person name="Paul Ross R."/>
            <person name="Yang R."/>
            <person name="Briner A.E."/>
            <person name="Felis G.E."/>
            <person name="de Vos W.M."/>
            <person name="Barrangou R."/>
            <person name="Klaenhammer T.R."/>
            <person name="Caufield P.W."/>
            <person name="Cui Y."/>
            <person name="Zhang H."/>
            <person name="O'Toole P.W."/>
        </authorList>
    </citation>
    <scope>NUCLEOTIDE SEQUENCE [LARGE SCALE GENOMIC DNA]</scope>
    <source>
        <strain evidence="4 5">DSM 20003</strain>
    </source>
</reference>
<dbReference type="Pfam" id="PF01381">
    <property type="entry name" value="HTH_3"/>
    <property type="match status" value="1"/>
</dbReference>
<feature type="transmembrane region" description="Helical" evidence="2">
    <location>
        <begin position="105"/>
        <end position="126"/>
    </location>
</feature>
<dbReference type="EMBL" id="AZDA01000041">
    <property type="protein sequence ID" value="KRK39622.1"/>
    <property type="molecule type" value="Genomic_DNA"/>
</dbReference>
<dbReference type="CDD" id="cd00093">
    <property type="entry name" value="HTH_XRE"/>
    <property type="match status" value="1"/>
</dbReference>
<evidence type="ECO:0000259" key="3">
    <source>
        <dbReference type="PROSITE" id="PS50943"/>
    </source>
</evidence>
<keyword evidence="2" id="KW-1133">Transmembrane helix</keyword>
<dbReference type="PROSITE" id="PS50943">
    <property type="entry name" value="HTH_CROC1"/>
    <property type="match status" value="1"/>
</dbReference>
<dbReference type="GO" id="GO:0003677">
    <property type="term" value="F:DNA binding"/>
    <property type="evidence" value="ECO:0007669"/>
    <property type="project" value="UniProtKB-KW"/>
</dbReference>
<dbReference type="Proteomes" id="UP000051461">
    <property type="component" value="Unassembled WGS sequence"/>
</dbReference>
<organism evidence="4 5">
    <name type="scientific">Loigolactobacillus bifermentans DSM 20003</name>
    <dbReference type="NCBI Taxonomy" id="1423726"/>
    <lineage>
        <taxon>Bacteria</taxon>
        <taxon>Bacillati</taxon>
        <taxon>Bacillota</taxon>
        <taxon>Bacilli</taxon>
        <taxon>Lactobacillales</taxon>
        <taxon>Lactobacillaceae</taxon>
        <taxon>Loigolactobacillus</taxon>
    </lineage>
</organism>
<dbReference type="PANTHER" id="PTHR46558:SF13">
    <property type="entry name" value="HTH-TYPE TRANSCRIPTIONAL REGULATOR IMMR"/>
    <property type="match status" value="1"/>
</dbReference>